<reference evidence="2" key="1">
    <citation type="submission" date="2021-03" db="EMBL/GenBank/DDBJ databases">
        <authorList>
            <person name="Li Z."/>
            <person name="Yang C."/>
        </authorList>
    </citation>
    <scope>NUCLEOTIDE SEQUENCE</scope>
    <source>
        <strain evidence="2">Dzin_1.0</strain>
        <tissue evidence="2">Leaf</tissue>
    </source>
</reference>
<evidence type="ECO:0000313" key="3">
    <source>
        <dbReference type="Proteomes" id="UP001085076"/>
    </source>
</evidence>
<name>A0A9D5CN48_9LILI</name>
<dbReference type="Proteomes" id="UP001085076">
    <property type="component" value="Miscellaneous, Linkage group lg03"/>
</dbReference>
<feature type="region of interest" description="Disordered" evidence="1">
    <location>
        <begin position="115"/>
        <end position="139"/>
    </location>
</feature>
<dbReference type="PANTHER" id="PTHR36139">
    <property type="entry name" value="SUCCINATE DEHYDROGENASE SUBUNIT 5, MITOCHONDRIAL"/>
    <property type="match status" value="1"/>
</dbReference>
<evidence type="ECO:0000256" key="1">
    <source>
        <dbReference type="SAM" id="MobiDB-lite"/>
    </source>
</evidence>
<organism evidence="2 3">
    <name type="scientific">Dioscorea zingiberensis</name>
    <dbReference type="NCBI Taxonomy" id="325984"/>
    <lineage>
        <taxon>Eukaryota</taxon>
        <taxon>Viridiplantae</taxon>
        <taxon>Streptophyta</taxon>
        <taxon>Embryophyta</taxon>
        <taxon>Tracheophyta</taxon>
        <taxon>Spermatophyta</taxon>
        <taxon>Magnoliopsida</taxon>
        <taxon>Liliopsida</taxon>
        <taxon>Dioscoreales</taxon>
        <taxon>Dioscoreaceae</taxon>
        <taxon>Dioscorea</taxon>
    </lineage>
</organism>
<gene>
    <name evidence="2" type="ORF">J5N97_012077</name>
</gene>
<evidence type="ECO:0000313" key="2">
    <source>
        <dbReference type="EMBL" id="KAJ0976603.1"/>
    </source>
</evidence>
<dbReference type="Pfam" id="PF14290">
    <property type="entry name" value="SDH5_plant"/>
    <property type="match status" value="1"/>
</dbReference>
<dbReference type="GO" id="GO:0045273">
    <property type="term" value="C:respiratory chain complex II (succinate dehydrogenase)"/>
    <property type="evidence" value="ECO:0007669"/>
    <property type="project" value="InterPro"/>
</dbReference>
<dbReference type="PANTHER" id="PTHR36139:SF1">
    <property type="entry name" value="SUCCINATE DEHYDROGENASE SUBUNIT 5, MITOCHONDRIAL"/>
    <property type="match status" value="1"/>
</dbReference>
<keyword evidence="3" id="KW-1185">Reference proteome</keyword>
<accession>A0A9D5CN48</accession>
<dbReference type="InterPro" id="IPR025397">
    <property type="entry name" value="SDH5"/>
</dbReference>
<proteinExistence type="predicted"/>
<dbReference type="GO" id="GO:0006099">
    <property type="term" value="P:tricarboxylic acid cycle"/>
    <property type="evidence" value="ECO:0007669"/>
    <property type="project" value="InterPro"/>
</dbReference>
<sequence>MALDDLCGLTGENVDRLPDYLEDAMKAAYKRYMAYLDAFGPDEDDELGIPLLGAAEHDESPHVIVHVDPKTPPEANDSDHSEIPLAASWWRSRFHASMTTFYLIWIGAVGRVFRSDEAPHDNDNDNDHDRRQQKDLPSH</sequence>
<protein>
    <submittedName>
        <fullName evidence="2">Uncharacterized protein</fullName>
    </submittedName>
</protein>
<dbReference type="AlphaFoldDB" id="A0A9D5CN48"/>
<reference evidence="2" key="2">
    <citation type="journal article" date="2022" name="Hortic Res">
        <title>The genome of Dioscorea zingiberensis sheds light on the biosynthesis, origin and evolution of the medicinally important diosgenin saponins.</title>
        <authorList>
            <person name="Li Y."/>
            <person name="Tan C."/>
            <person name="Li Z."/>
            <person name="Guo J."/>
            <person name="Li S."/>
            <person name="Chen X."/>
            <person name="Wang C."/>
            <person name="Dai X."/>
            <person name="Yang H."/>
            <person name="Song W."/>
            <person name="Hou L."/>
            <person name="Xu J."/>
            <person name="Tong Z."/>
            <person name="Xu A."/>
            <person name="Yuan X."/>
            <person name="Wang W."/>
            <person name="Yang Q."/>
            <person name="Chen L."/>
            <person name="Sun Z."/>
            <person name="Wang K."/>
            <person name="Pan B."/>
            <person name="Chen J."/>
            <person name="Bao Y."/>
            <person name="Liu F."/>
            <person name="Qi X."/>
            <person name="Gang D.R."/>
            <person name="Wen J."/>
            <person name="Li J."/>
        </authorList>
    </citation>
    <scope>NUCLEOTIDE SEQUENCE</scope>
    <source>
        <strain evidence="2">Dzin_1.0</strain>
    </source>
</reference>
<dbReference type="EMBL" id="JAGGNH010000003">
    <property type="protein sequence ID" value="KAJ0976603.1"/>
    <property type="molecule type" value="Genomic_DNA"/>
</dbReference>
<comment type="caution">
    <text evidence="2">The sequence shown here is derived from an EMBL/GenBank/DDBJ whole genome shotgun (WGS) entry which is preliminary data.</text>
</comment>